<comment type="caution">
    <text evidence="1">The sequence shown here is derived from an EMBL/GenBank/DDBJ whole genome shotgun (WGS) entry which is preliminary data.</text>
</comment>
<sequence length="192" mass="21225">MDWARHKTSHFPYMDAVTAASTHAAVLRLDIDLPKRANVLFLLETSSLLGPRGLQSMFIVVAKQLFVLSVVAFSTSETCDGWKKFVSVLSVIGRAAIVVLGAGCVIADAFHVPSEKCVNSSDPPIDFTPFSFDDCFRDVRRCGYYHKNFPGVESWRPMENVISILTTASVILDLRAPVQPFKAEKSAQRAKM</sequence>
<name>A0A8H5HQ95_9AGAR</name>
<evidence type="ECO:0000313" key="1">
    <source>
        <dbReference type="EMBL" id="KAF5387195.1"/>
    </source>
</evidence>
<evidence type="ECO:0000313" key="2">
    <source>
        <dbReference type="Proteomes" id="UP000518752"/>
    </source>
</evidence>
<dbReference type="AlphaFoldDB" id="A0A8H5HQ95"/>
<reference evidence="1 2" key="1">
    <citation type="journal article" date="2020" name="ISME J.">
        <title>Uncovering the hidden diversity of litter-decomposition mechanisms in mushroom-forming fungi.</title>
        <authorList>
            <person name="Floudas D."/>
            <person name="Bentzer J."/>
            <person name="Ahren D."/>
            <person name="Johansson T."/>
            <person name="Persson P."/>
            <person name="Tunlid A."/>
        </authorList>
    </citation>
    <scope>NUCLEOTIDE SEQUENCE [LARGE SCALE GENOMIC DNA]</scope>
    <source>
        <strain evidence="1 2">CBS 406.79</strain>
    </source>
</reference>
<proteinExistence type="predicted"/>
<dbReference type="Proteomes" id="UP000518752">
    <property type="component" value="Unassembled WGS sequence"/>
</dbReference>
<accession>A0A8H5HQ95</accession>
<organism evidence="1 2">
    <name type="scientific">Collybiopsis confluens</name>
    <dbReference type="NCBI Taxonomy" id="2823264"/>
    <lineage>
        <taxon>Eukaryota</taxon>
        <taxon>Fungi</taxon>
        <taxon>Dikarya</taxon>
        <taxon>Basidiomycota</taxon>
        <taxon>Agaricomycotina</taxon>
        <taxon>Agaricomycetes</taxon>
        <taxon>Agaricomycetidae</taxon>
        <taxon>Agaricales</taxon>
        <taxon>Marasmiineae</taxon>
        <taxon>Omphalotaceae</taxon>
        <taxon>Collybiopsis</taxon>
    </lineage>
</organism>
<dbReference type="EMBL" id="JAACJN010000034">
    <property type="protein sequence ID" value="KAF5387195.1"/>
    <property type="molecule type" value="Genomic_DNA"/>
</dbReference>
<keyword evidence="2" id="KW-1185">Reference proteome</keyword>
<gene>
    <name evidence="1" type="ORF">D9757_006845</name>
</gene>
<protein>
    <submittedName>
        <fullName evidence="1">Uncharacterized protein</fullName>
    </submittedName>
</protein>